<keyword evidence="2" id="KW-1185">Reference proteome</keyword>
<dbReference type="Proteomes" id="UP000008022">
    <property type="component" value="Unassembled WGS sequence"/>
</dbReference>
<dbReference type="EnsemblPlants" id="ORUFI01G02040.1">
    <property type="protein sequence ID" value="ORUFI01G02040.1"/>
    <property type="gene ID" value="ORUFI01G02040"/>
</dbReference>
<evidence type="ECO:0000313" key="1">
    <source>
        <dbReference type="EnsemblPlants" id="ORUFI01G02040.1"/>
    </source>
</evidence>
<dbReference type="HOGENOM" id="CLU_2417107_0_0_1"/>
<accession>A0A0E0MQY1</accession>
<evidence type="ECO:0000313" key="2">
    <source>
        <dbReference type="Proteomes" id="UP000008022"/>
    </source>
</evidence>
<protein>
    <submittedName>
        <fullName evidence="1">Uncharacterized protein</fullName>
    </submittedName>
</protein>
<organism evidence="1 2">
    <name type="scientific">Oryza rufipogon</name>
    <name type="common">Brownbeard rice</name>
    <name type="synonym">Asian wild rice</name>
    <dbReference type="NCBI Taxonomy" id="4529"/>
    <lineage>
        <taxon>Eukaryota</taxon>
        <taxon>Viridiplantae</taxon>
        <taxon>Streptophyta</taxon>
        <taxon>Embryophyta</taxon>
        <taxon>Tracheophyta</taxon>
        <taxon>Spermatophyta</taxon>
        <taxon>Magnoliopsida</taxon>
        <taxon>Liliopsida</taxon>
        <taxon>Poales</taxon>
        <taxon>Poaceae</taxon>
        <taxon>BOP clade</taxon>
        <taxon>Oryzoideae</taxon>
        <taxon>Oryzeae</taxon>
        <taxon>Oryzinae</taxon>
        <taxon>Oryza</taxon>
    </lineage>
</organism>
<reference evidence="2" key="1">
    <citation type="submission" date="2013-06" db="EMBL/GenBank/DDBJ databases">
        <authorList>
            <person name="Zhao Q."/>
        </authorList>
    </citation>
    <scope>NUCLEOTIDE SEQUENCE</scope>
    <source>
        <strain evidence="2">cv. W1943</strain>
    </source>
</reference>
<reference evidence="1" key="2">
    <citation type="submission" date="2015-06" db="UniProtKB">
        <authorList>
            <consortium name="EnsemblPlants"/>
        </authorList>
    </citation>
    <scope>IDENTIFICATION</scope>
</reference>
<name>A0A0E0MQY1_ORYRU</name>
<dbReference type="Gramene" id="ORUFI01G02040.1">
    <property type="protein sequence ID" value="ORUFI01G02040.1"/>
    <property type="gene ID" value="ORUFI01G02040"/>
</dbReference>
<proteinExistence type="predicted"/>
<sequence length="92" mass="10176">MTRRAGRPSPPFSLSALAGWLTRELQEERRIARRERGEGGADAPWRLSGGWDPLALPHYCHVGRGPSQSNKVGATSAKTVIQTTEGLRLHRF</sequence>
<dbReference type="AlphaFoldDB" id="A0A0E0MQY1"/>